<accession>A0A0K2VDA4</accession>
<name>A0A0K2VDA4_LEPSM</name>
<feature type="non-terminal residue" evidence="1">
    <location>
        <position position="1"/>
    </location>
</feature>
<evidence type="ECO:0000313" key="1">
    <source>
        <dbReference type="EMBL" id="CDW48518.1"/>
    </source>
</evidence>
<proteinExistence type="predicted"/>
<protein>
    <submittedName>
        <fullName evidence="1">Uncharacterized protein</fullName>
    </submittedName>
</protein>
<reference evidence="1" key="1">
    <citation type="submission" date="2014-05" db="EMBL/GenBank/DDBJ databases">
        <authorList>
            <person name="Chronopoulou M."/>
        </authorList>
    </citation>
    <scope>NUCLEOTIDE SEQUENCE</scope>
    <source>
        <tissue evidence="1">Whole organism</tissue>
    </source>
</reference>
<dbReference type="AlphaFoldDB" id="A0A0K2VDA4"/>
<dbReference type="EMBL" id="HACA01031157">
    <property type="protein sequence ID" value="CDW48518.1"/>
    <property type="molecule type" value="Transcribed_RNA"/>
</dbReference>
<sequence>ASSTASNLAEPTARLDQVIFIHIVHSLNNGGSQRRQIVVITLVELPLQGTHSPKDCSPGARGLHFLRLEHLRIVRKPILYQMASMSVCAVLLVEIWSSGCNLQNFFATLYTVAGDNFRK</sequence>
<organism evidence="1">
    <name type="scientific">Lepeophtheirus salmonis</name>
    <name type="common">Salmon louse</name>
    <name type="synonym">Caligus salmonis</name>
    <dbReference type="NCBI Taxonomy" id="72036"/>
    <lineage>
        <taxon>Eukaryota</taxon>
        <taxon>Metazoa</taxon>
        <taxon>Ecdysozoa</taxon>
        <taxon>Arthropoda</taxon>
        <taxon>Crustacea</taxon>
        <taxon>Multicrustacea</taxon>
        <taxon>Hexanauplia</taxon>
        <taxon>Copepoda</taxon>
        <taxon>Siphonostomatoida</taxon>
        <taxon>Caligidae</taxon>
        <taxon>Lepeophtheirus</taxon>
    </lineage>
</organism>